<reference evidence="5" key="1">
    <citation type="submission" date="2025-08" db="UniProtKB">
        <authorList>
            <consortium name="Ensembl"/>
        </authorList>
    </citation>
    <scope>IDENTIFICATION</scope>
</reference>
<dbReference type="Ensembl" id="ENSSLUT00000010123.1">
    <property type="protein sequence ID" value="ENSSLUP00000009811.1"/>
    <property type="gene ID" value="ENSSLUG00000004636.1"/>
</dbReference>
<evidence type="ECO:0000313" key="6">
    <source>
        <dbReference type="Proteomes" id="UP000694568"/>
    </source>
</evidence>
<dbReference type="InterPro" id="IPR003599">
    <property type="entry name" value="Ig_sub"/>
</dbReference>
<dbReference type="GO" id="GO:0005102">
    <property type="term" value="F:signaling receptor binding"/>
    <property type="evidence" value="ECO:0007669"/>
    <property type="project" value="TreeGrafter"/>
</dbReference>
<comment type="subcellular location">
    <subcellularLocation>
        <location evidence="1">Membrane</location>
    </subcellularLocation>
</comment>
<accession>A0A8C9XGX7</accession>
<organism evidence="5 6">
    <name type="scientific">Sander lucioperca</name>
    <name type="common">Pike-perch</name>
    <name type="synonym">Perca lucioperca</name>
    <dbReference type="NCBI Taxonomy" id="283035"/>
    <lineage>
        <taxon>Eukaryota</taxon>
        <taxon>Metazoa</taxon>
        <taxon>Chordata</taxon>
        <taxon>Craniata</taxon>
        <taxon>Vertebrata</taxon>
        <taxon>Euteleostomi</taxon>
        <taxon>Actinopterygii</taxon>
        <taxon>Neopterygii</taxon>
        <taxon>Teleostei</taxon>
        <taxon>Neoteleostei</taxon>
        <taxon>Acanthomorphata</taxon>
        <taxon>Eupercaria</taxon>
        <taxon>Perciformes</taxon>
        <taxon>Percoidei</taxon>
        <taxon>Percidae</taxon>
        <taxon>Luciopercinae</taxon>
        <taxon>Sander</taxon>
    </lineage>
</organism>
<dbReference type="Gene3D" id="2.60.40.10">
    <property type="entry name" value="Immunoglobulins"/>
    <property type="match status" value="1"/>
</dbReference>
<dbReference type="SUPFAM" id="SSF48726">
    <property type="entry name" value="Immunoglobulin"/>
    <property type="match status" value="1"/>
</dbReference>
<dbReference type="InterPro" id="IPR036179">
    <property type="entry name" value="Ig-like_dom_sf"/>
</dbReference>
<evidence type="ECO:0000259" key="4">
    <source>
        <dbReference type="PROSITE" id="PS50835"/>
    </source>
</evidence>
<dbReference type="PANTHER" id="PTHR24100">
    <property type="entry name" value="BUTYROPHILIN"/>
    <property type="match status" value="1"/>
</dbReference>
<dbReference type="InterPro" id="IPR007110">
    <property type="entry name" value="Ig-like_dom"/>
</dbReference>
<dbReference type="Proteomes" id="UP000694568">
    <property type="component" value="Unplaced"/>
</dbReference>
<dbReference type="InterPro" id="IPR013783">
    <property type="entry name" value="Ig-like_fold"/>
</dbReference>
<dbReference type="SMART" id="SM00406">
    <property type="entry name" value="IGv"/>
    <property type="match status" value="1"/>
</dbReference>
<dbReference type="GO" id="GO:0009897">
    <property type="term" value="C:external side of plasma membrane"/>
    <property type="evidence" value="ECO:0007669"/>
    <property type="project" value="TreeGrafter"/>
</dbReference>
<evidence type="ECO:0000256" key="2">
    <source>
        <dbReference type="ARBA" id="ARBA00023136"/>
    </source>
</evidence>
<evidence type="ECO:0000256" key="1">
    <source>
        <dbReference type="ARBA" id="ARBA00004370"/>
    </source>
</evidence>
<name>A0A8C9XGX7_SANLU</name>
<sequence length="112" mass="12557">YYCFSDLIVVTVDPGDDVILPCQADDSSIRAVEWIRPDLEPESVLIYSDGHLETDDQNPSFKGRVELVNRDLKDRDVSLILKNVSKHDAGTYECRVITDNINSDAPLTCSNL</sequence>
<dbReference type="SMART" id="SM00409">
    <property type="entry name" value="IG"/>
    <property type="match status" value="1"/>
</dbReference>
<dbReference type="Pfam" id="PF07686">
    <property type="entry name" value="V-set"/>
    <property type="match status" value="1"/>
</dbReference>
<dbReference type="AlphaFoldDB" id="A0A8C9XGX7"/>
<protein>
    <recommendedName>
        <fullName evidence="4">Ig-like domain-containing protein</fullName>
    </recommendedName>
</protein>
<keyword evidence="6" id="KW-1185">Reference proteome</keyword>
<dbReference type="InterPro" id="IPR013106">
    <property type="entry name" value="Ig_V-set"/>
</dbReference>
<dbReference type="InterPro" id="IPR050504">
    <property type="entry name" value="IgSF_BTN/MOG"/>
</dbReference>
<evidence type="ECO:0000313" key="5">
    <source>
        <dbReference type="Ensembl" id="ENSSLUP00000009811.1"/>
    </source>
</evidence>
<feature type="domain" description="Ig-like" evidence="4">
    <location>
        <begin position="5"/>
        <end position="108"/>
    </location>
</feature>
<evidence type="ECO:0000256" key="3">
    <source>
        <dbReference type="ARBA" id="ARBA00023319"/>
    </source>
</evidence>
<keyword evidence="3" id="KW-0393">Immunoglobulin domain</keyword>
<proteinExistence type="predicted"/>
<dbReference type="GO" id="GO:0001817">
    <property type="term" value="P:regulation of cytokine production"/>
    <property type="evidence" value="ECO:0007669"/>
    <property type="project" value="TreeGrafter"/>
</dbReference>
<keyword evidence="2" id="KW-0472">Membrane</keyword>
<dbReference type="GeneTree" id="ENSGT01010000228626"/>
<reference evidence="5" key="2">
    <citation type="submission" date="2025-09" db="UniProtKB">
        <authorList>
            <consortium name="Ensembl"/>
        </authorList>
    </citation>
    <scope>IDENTIFICATION</scope>
</reference>
<dbReference type="PROSITE" id="PS50835">
    <property type="entry name" value="IG_LIKE"/>
    <property type="match status" value="1"/>
</dbReference>
<dbReference type="PANTHER" id="PTHR24100:SF151">
    <property type="entry name" value="ICOS LIGAND"/>
    <property type="match status" value="1"/>
</dbReference>
<dbReference type="GO" id="GO:0050852">
    <property type="term" value="P:T cell receptor signaling pathway"/>
    <property type="evidence" value="ECO:0007669"/>
    <property type="project" value="TreeGrafter"/>
</dbReference>